<evidence type="ECO:0000313" key="4">
    <source>
        <dbReference type="Proteomes" id="UP000249248"/>
    </source>
</evidence>
<dbReference type="AlphaFoldDB" id="A0A2W1MWN3"/>
<evidence type="ECO:0000256" key="1">
    <source>
        <dbReference type="SAM" id="Phobius"/>
    </source>
</evidence>
<protein>
    <submittedName>
        <fullName evidence="3">Uncharacterized protein</fullName>
    </submittedName>
</protein>
<dbReference type="Proteomes" id="UP000249248">
    <property type="component" value="Unassembled WGS sequence"/>
</dbReference>
<accession>A0A2W1MWN3</accession>
<feature type="chain" id="PRO_5016073386" evidence="2">
    <location>
        <begin position="24"/>
        <end position="77"/>
    </location>
</feature>
<keyword evidence="2" id="KW-0732">Signal</keyword>
<sequence length="77" mass="9037">MKMISKIFGLVAMLFYTTNFSLAQCVMCKAQAEAQWEENGSGINTGIIYIMVIPYIILFAIFHKQIFRFFKNWRNMN</sequence>
<keyword evidence="1" id="KW-1133">Transmembrane helix</keyword>
<comment type="caution">
    <text evidence="3">The sequence shown here is derived from an EMBL/GenBank/DDBJ whole genome shotgun (WGS) entry which is preliminary data.</text>
</comment>
<evidence type="ECO:0000256" key="2">
    <source>
        <dbReference type="SAM" id="SignalP"/>
    </source>
</evidence>
<name>A0A2W1MWN3_9FLAO</name>
<organism evidence="3 4">
    <name type="scientific">Putridiphycobacter roseus</name>
    <dbReference type="NCBI Taxonomy" id="2219161"/>
    <lineage>
        <taxon>Bacteria</taxon>
        <taxon>Pseudomonadati</taxon>
        <taxon>Bacteroidota</taxon>
        <taxon>Flavobacteriia</taxon>
        <taxon>Flavobacteriales</taxon>
        <taxon>Crocinitomicaceae</taxon>
        <taxon>Putridiphycobacter</taxon>
    </lineage>
</organism>
<evidence type="ECO:0000313" key="3">
    <source>
        <dbReference type="EMBL" id="PZE15804.1"/>
    </source>
</evidence>
<reference evidence="3 4" key="1">
    <citation type="submission" date="2018-06" db="EMBL/GenBank/DDBJ databases">
        <title>The draft genome sequence of Crocinitomix sp. SM1701.</title>
        <authorList>
            <person name="Zhang X."/>
        </authorList>
    </citation>
    <scope>NUCLEOTIDE SEQUENCE [LARGE SCALE GENOMIC DNA]</scope>
    <source>
        <strain evidence="3 4">SM1701</strain>
    </source>
</reference>
<keyword evidence="4" id="KW-1185">Reference proteome</keyword>
<gene>
    <name evidence="3" type="ORF">DNU06_16155</name>
</gene>
<dbReference type="EMBL" id="QKSB01000016">
    <property type="protein sequence ID" value="PZE15804.1"/>
    <property type="molecule type" value="Genomic_DNA"/>
</dbReference>
<proteinExistence type="predicted"/>
<keyword evidence="1" id="KW-0472">Membrane</keyword>
<feature type="signal peptide" evidence="2">
    <location>
        <begin position="1"/>
        <end position="23"/>
    </location>
</feature>
<feature type="transmembrane region" description="Helical" evidence="1">
    <location>
        <begin position="47"/>
        <end position="67"/>
    </location>
</feature>
<keyword evidence="1" id="KW-0812">Transmembrane</keyword>